<dbReference type="PANTHER" id="PTHR35007:SF2">
    <property type="entry name" value="PILUS ASSEMBLE PROTEIN"/>
    <property type="match status" value="1"/>
</dbReference>
<dbReference type="PANTHER" id="PTHR35007">
    <property type="entry name" value="INTEGRAL MEMBRANE PROTEIN-RELATED"/>
    <property type="match status" value="1"/>
</dbReference>
<name>A0A0F9T8S3_9ZZZZ</name>
<protein>
    <recommendedName>
        <fullName evidence="7">Type II secretion system protein GspF domain-containing protein</fullName>
    </recommendedName>
</protein>
<keyword evidence="2" id="KW-1003">Cell membrane</keyword>
<dbReference type="Gene3D" id="1.20.81.30">
    <property type="entry name" value="Type II secretion system (T2SS), domain F"/>
    <property type="match status" value="1"/>
</dbReference>
<evidence type="ECO:0000313" key="8">
    <source>
        <dbReference type="EMBL" id="KKN45361.1"/>
    </source>
</evidence>
<feature type="transmembrane region" description="Helical" evidence="6">
    <location>
        <begin position="106"/>
        <end position="123"/>
    </location>
</feature>
<reference evidence="8" key="1">
    <citation type="journal article" date="2015" name="Nature">
        <title>Complex archaea that bridge the gap between prokaryotes and eukaryotes.</title>
        <authorList>
            <person name="Spang A."/>
            <person name="Saw J.H."/>
            <person name="Jorgensen S.L."/>
            <person name="Zaremba-Niedzwiedzka K."/>
            <person name="Martijn J."/>
            <person name="Lind A.E."/>
            <person name="van Eijk R."/>
            <person name="Schleper C."/>
            <person name="Guy L."/>
            <person name="Ettema T.J."/>
        </authorList>
    </citation>
    <scope>NUCLEOTIDE SEQUENCE</scope>
</reference>
<dbReference type="GO" id="GO:0005886">
    <property type="term" value="C:plasma membrane"/>
    <property type="evidence" value="ECO:0007669"/>
    <property type="project" value="UniProtKB-SubCell"/>
</dbReference>
<dbReference type="InterPro" id="IPR018076">
    <property type="entry name" value="T2SS_GspF_dom"/>
</dbReference>
<proteinExistence type="predicted"/>
<evidence type="ECO:0000256" key="6">
    <source>
        <dbReference type="SAM" id="Phobius"/>
    </source>
</evidence>
<sequence>MFDGANITFLGWLLLIVFGLLAAASTAMLLKLYAVIPEKTDAQSEIDELRDSAPAGFRMALAVADPFVGFIDRLSSARQRDYIRARLAMAGLSFSLRPEDFQATRVVGLLCGISFFAVVSISLELTGTSYVMSLIFFVLMGTFYPDIALNDLIKRRRKKMTKLFPFFLDLLVLSLRAGLTFTVALQQAVIKLPKGPLRVELDRCLSDVRAGMPRSRALVKLADRVQVASISNFMASVNQAEETGAAIAKSLEIQAEQRRIERFLEAERLGNQAPVKLMFPLVVFLFPLTFLIIFFPIVVQVMQSGGMGMFE</sequence>
<comment type="caution">
    <text evidence="8">The sequence shown here is derived from an EMBL/GenBank/DDBJ whole genome shotgun (WGS) entry which is preliminary data.</text>
</comment>
<keyword evidence="3 6" id="KW-0812">Transmembrane</keyword>
<gene>
    <name evidence="8" type="ORF">LCGC14_0683900</name>
</gene>
<keyword evidence="4 6" id="KW-1133">Transmembrane helix</keyword>
<evidence type="ECO:0000259" key="7">
    <source>
        <dbReference type="Pfam" id="PF00482"/>
    </source>
</evidence>
<dbReference type="EMBL" id="LAZR01001394">
    <property type="protein sequence ID" value="KKN45361.1"/>
    <property type="molecule type" value="Genomic_DNA"/>
</dbReference>
<dbReference type="InterPro" id="IPR042094">
    <property type="entry name" value="T2SS_GspF_sf"/>
</dbReference>
<accession>A0A0F9T8S3</accession>
<evidence type="ECO:0000256" key="1">
    <source>
        <dbReference type="ARBA" id="ARBA00004651"/>
    </source>
</evidence>
<evidence type="ECO:0000256" key="5">
    <source>
        <dbReference type="ARBA" id="ARBA00023136"/>
    </source>
</evidence>
<feature type="domain" description="Type II secretion system protein GspF" evidence="7">
    <location>
        <begin position="167"/>
        <end position="294"/>
    </location>
</feature>
<feature type="transmembrane region" description="Helical" evidence="6">
    <location>
        <begin position="129"/>
        <end position="149"/>
    </location>
</feature>
<dbReference type="Pfam" id="PF00482">
    <property type="entry name" value="T2SSF"/>
    <property type="match status" value="1"/>
</dbReference>
<keyword evidence="5 6" id="KW-0472">Membrane</keyword>
<evidence type="ECO:0000256" key="4">
    <source>
        <dbReference type="ARBA" id="ARBA00022989"/>
    </source>
</evidence>
<evidence type="ECO:0000256" key="2">
    <source>
        <dbReference type="ARBA" id="ARBA00022475"/>
    </source>
</evidence>
<organism evidence="8">
    <name type="scientific">marine sediment metagenome</name>
    <dbReference type="NCBI Taxonomy" id="412755"/>
    <lineage>
        <taxon>unclassified sequences</taxon>
        <taxon>metagenomes</taxon>
        <taxon>ecological metagenomes</taxon>
    </lineage>
</organism>
<dbReference type="AlphaFoldDB" id="A0A0F9T8S3"/>
<evidence type="ECO:0000256" key="3">
    <source>
        <dbReference type="ARBA" id="ARBA00022692"/>
    </source>
</evidence>
<feature type="transmembrane region" description="Helical" evidence="6">
    <location>
        <begin position="12"/>
        <end position="34"/>
    </location>
</feature>
<feature type="transmembrane region" description="Helical" evidence="6">
    <location>
        <begin position="277"/>
        <end position="299"/>
    </location>
</feature>
<feature type="transmembrane region" description="Helical" evidence="6">
    <location>
        <begin position="170"/>
        <end position="190"/>
    </location>
</feature>
<comment type="subcellular location">
    <subcellularLocation>
        <location evidence="1">Cell membrane</location>
        <topology evidence="1">Multi-pass membrane protein</topology>
    </subcellularLocation>
</comment>